<dbReference type="AlphaFoldDB" id="A0A327QTR9"/>
<dbReference type="EMBL" id="QLLN01000007">
    <property type="protein sequence ID" value="RAJ07959.1"/>
    <property type="molecule type" value="Genomic_DNA"/>
</dbReference>
<name>A0A327QTR9_9FLAO</name>
<dbReference type="InterPro" id="IPR015943">
    <property type="entry name" value="WD40/YVTN_repeat-like_dom_sf"/>
</dbReference>
<dbReference type="Proteomes" id="UP000249696">
    <property type="component" value="Unassembled WGS sequence"/>
</dbReference>
<sequence length="372" mass="41730">MKTSNRNHSLSYQLGKHQSANRYLANLYPLKYLIILLLSTTLFNCSSDDDTTNFEQDPLLGKWEVTSGVFIESQPKYLIFNTDNTISFLHETDLGFKSNEKVPYTVSGSEIKINVQGFIPFEFILEQNKLQIIEGANVLQLIKNNNAPSSENWVEELSILSKGNAPVSGEGDFAFTYDKTEIIYGMNDEATYIPLIDPVTFTEIGQIATTNIATAVEIEKFEDADRFLFQNNANSNEISVYKMDDGTYQFSLEADNKISGMASVDSQYLWAASNEDEGSLNLINVADNTIDQTIPLGYYNVYGLDYQNGFLYIADGKYLHKCQTTPTFKTVETYKLPDFGIQGIAYDGINFWVSGVDVTESGYKLIKTSLTP</sequence>
<dbReference type="RefSeq" id="WP_111624878.1">
    <property type="nucleotide sequence ID" value="NZ_QLLN01000007.1"/>
</dbReference>
<evidence type="ECO:0000313" key="2">
    <source>
        <dbReference type="Proteomes" id="UP000249696"/>
    </source>
</evidence>
<evidence type="ECO:0008006" key="3">
    <source>
        <dbReference type="Google" id="ProtNLM"/>
    </source>
</evidence>
<dbReference type="Gene3D" id="2.130.10.10">
    <property type="entry name" value="YVTN repeat-like/Quinoprotein amine dehydrogenase"/>
    <property type="match status" value="1"/>
</dbReference>
<proteinExistence type="predicted"/>
<keyword evidence="2" id="KW-1185">Reference proteome</keyword>
<dbReference type="SUPFAM" id="SSF50998">
    <property type="entry name" value="Quinoprotein alcohol dehydrogenase-like"/>
    <property type="match status" value="1"/>
</dbReference>
<organism evidence="1 2">
    <name type="scientific">Arenibacter echinorum</name>
    <dbReference type="NCBI Taxonomy" id="440515"/>
    <lineage>
        <taxon>Bacteria</taxon>
        <taxon>Pseudomonadati</taxon>
        <taxon>Bacteroidota</taxon>
        <taxon>Flavobacteriia</taxon>
        <taxon>Flavobacteriales</taxon>
        <taxon>Flavobacteriaceae</taxon>
        <taxon>Arenibacter</taxon>
    </lineage>
</organism>
<gene>
    <name evidence="1" type="ORF">LV92_03521</name>
</gene>
<comment type="caution">
    <text evidence="1">The sequence shown here is derived from an EMBL/GenBank/DDBJ whole genome shotgun (WGS) entry which is preliminary data.</text>
</comment>
<accession>A0A327QTR9</accession>
<dbReference type="InterPro" id="IPR011047">
    <property type="entry name" value="Quinoprotein_ADH-like_sf"/>
</dbReference>
<evidence type="ECO:0000313" key="1">
    <source>
        <dbReference type="EMBL" id="RAJ07959.1"/>
    </source>
</evidence>
<protein>
    <recommendedName>
        <fullName evidence="3">Lipocalin-like protein</fullName>
    </recommendedName>
</protein>
<dbReference type="OrthoDB" id="1173926at2"/>
<reference evidence="1 2" key="1">
    <citation type="submission" date="2018-06" db="EMBL/GenBank/DDBJ databases">
        <title>Genomic Encyclopedia of Archaeal and Bacterial Type Strains, Phase II (KMG-II): from individual species to whole genera.</title>
        <authorList>
            <person name="Goeker M."/>
        </authorList>
    </citation>
    <scope>NUCLEOTIDE SEQUENCE [LARGE SCALE GENOMIC DNA]</scope>
    <source>
        <strain evidence="1 2">DSM 23522</strain>
    </source>
</reference>